<dbReference type="GO" id="GO:0034203">
    <property type="term" value="P:glycolipid translocation"/>
    <property type="evidence" value="ECO:0007669"/>
    <property type="project" value="TreeGrafter"/>
</dbReference>
<dbReference type="Proteomes" id="UP000235672">
    <property type="component" value="Unassembled WGS sequence"/>
</dbReference>
<dbReference type="STRING" id="1745343.A0A2J6QMN4"/>
<comment type="function">
    <text evidence="9 10">Intramembrane glycolipid transporter that operates in the biosynthetic pathway of dolichol-linked oligosaccharides, the glycan precursors employed in protein asparagine (N)-glycosylation. The sequential addition of sugars to dolichol pyrophosphate produces dolichol-linked oligosaccharides containing fourteen sugars, including two GlcNAcs, nine mannoses and three glucoses. Once assembled, the oligosaccharide is transferred from the lipid to nascent proteins by oligosaccharyltransferases. The assembly of dolichol-linked oligosaccharides begins on the cytosolic side of the endoplasmic reticulum membrane and finishes in its lumen. RFT1 could mediate the translocation of the cytosolically oriented intermediate DolPP-GlcNAc2Man5, produced by ALG11, into the ER lumen where dolichol-linked oligosaccharides assembly continues. However, the intramembrane lipid transporter activity could not be confirmed in vitro.</text>
</comment>
<comment type="pathway">
    <text evidence="2">Protein modification; protein glycosylation.</text>
</comment>
<keyword evidence="10" id="KW-0813">Transport</keyword>
<accession>A0A2J6QMN4</accession>
<feature type="transmembrane region" description="Helical" evidence="10">
    <location>
        <begin position="396"/>
        <end position="416"/>
    </location>
</feature>
<dbReference type="GO" id="GO:0006488">
    <property type="term" value="P:dolichol-linked oligosaccharide biosynthetic process"/>
    <property type="evidence" value="ECO:0007669"/>
    <property type="project" value="InterPro"/>
</dbReference>
<feature type="transmembrane region" description="Helical" evidence="10">
    <location>
        <begin position="462"/>
        <end position="485"/>
    </location>
</feature>
<comment type="subcellular location">
    <subcellularLocation>
        <location evidence="1 10">Endoplasmic reticulum membrane</location>
        <topology evidence="1 10">Multi-pass membrane protein</topology>
    </subcellularLocation>
</comment>
<dbReference type="InterPro" id="IPR007594">
    <property type="entry name" value="RFT1"/>
</dbReference>
<evidence type="ECO:0000256" key="3">
    <source>
        <dbReference type="ARBA" id="ARBA00010288"/>
    </source>
</evidence>
<dbReference type="AlphaFoldDB" id="A0A2J6QMN4"/>
<feature type="transmembrane region" description="Helical" evidence="10">
    <location>
        <begin position="118"/>
        <end position="138"/>
    </location>
</feature>
<evidence type="ECO:0000256" key="2">
    <source>
        <dbReference type="ARBA" id="ARBA00004922"/>
    </source>
</evidence>
<evidence type="ECO:0000313" key="11">
    <source>
        <dbReference type="EMBL" id="PMD27499.1"/>
    </source>
</evidence>
<keyword evidence="7 10" id="KW-0472">Membrane</keyword>
<keyword evidence="4 10" id="KW-0812">Transmembrane</keyword>
<dbReference type="GO" id="GO:0005789">
    <property type="term" value="C:endoplasmic reticulum membrane"/>
    <property type="evidence" value="ECO:0007669"/>
    <property type="project" value="UniProtKB-SubCell"/>
</dbReference>
<feature type="transmembrane region" description="Helical" evidence="10">
    <location>
        <begin position="158"/>
        <end position="178"/>
    </location>
</feature>
<keyword evidence="5 10" id="KW-0256">Endoplasmic reticulum</keyword>
<gene>
    <name evidence="11" type="ORF">NA56DRAFT_697685</name>
</gene>
<evidence type="ECO:0000256" key="10">
    <source>
        <dbReference type="RuleBase" id="RU365067"/>
    </source>
</evidence>
<dbReference type="EMBL" id="KZ613466">
    <property type="protein sequence ID" value="PMD27499.1"/>
    <property type="molecule type" value="Genomic_DNA"/>
</dbReference>
<feature type="transmembrane region" description="Helical" evidence="10">
    <location>
        <begin position="497"/>
        <end position="517"/>
    </location>
</feature>
<dbReference type="PANTHER" id="PTHR13117:SF5">
    <property type="entry name" value="PROTEIN RFT1 HOMOLOG"/>
    <property type="match status" value="1"/>
</dbReference>
<sequence length="542" mass="59238">MTMKYAPAPTEVSSKPLAPPRSIVGAALLIGLQFFSRALTFIVNQVLLRYLAPELLGISTQLELYSITVLFFARESLRVAIQRQGDTIDDASKDNEKVPKGHVDATSVAGQSQSIVNIAYISISLGIVFAFGFAWLYIRSTPAQDPTVLETPYFRESLIVYGLAAIWELLAEPCYVIVQHRARFEVRARAESAATVLRCLITCACAIWASRAGMDMGVLPFALGQGVYALVLSTVYYWKMKSISSINGFSLLPTRIQSDSTVYILSYFSWPLLSLSGTFFVQSIMKHLLTQGDTLIITSLASLRAQGTYALASNYGGLIARLLLQPVEEVSRNHFGKALSAINGVPSKKAVLNTRDQLLRLLRVYILLSVCVVSVGPTTAPLLLGNVAGPRWATSGAGSVLAVYCYYIPLLAVNGLTEAFVSSVATESELHRQTIWMIWFFFAFAGASFTSLQILHLEAEGLVWANALNMLLRIMWCTAFIKAYLRRYGAGLEIRVLLPRPITVAAGAVTYAVLLQLQTTFSGGMKDLLKSGAVAAVFMFVM</sequence>
<evidence type="ECO:0000256" key="5">
    <source>
        <dbReference type="ARBA" id="ARBA00022824"/>
    </source>
</evidence>
<dbReference type="Pfam" id="PF04506">
    <property type="entry name" value="Rft-1"/>
    <property type="match status" value="1"/>
</dbReference>
<dbReference type="PANTHER" id="PTHR13117">
    <property type="entry name" value="ENDOPLASMIC RETICULUM MULTISPAN TRANSMEMBRANE PROTEIN-RELATED"/>
    <property type="match status" value="1"/>
</dbReference>
<keyword evidence="12" id="KW-1185">Reference proteome</keyword>
<evidence type="ECO:0000313" key="12">
    <source>
        <dbReference type="Proteomes" id="UP000235672"/>
    </source>
</evidence>
<comment type="similarity">
    <text evidence="3 10">Belongs to the RFT1 family.</text>
</comment>
<evidence type="ECO:0000256" key="6">
    <source>
        <dbReference type="ARBA" id="ARBA00022989"/>
    </source>
</evidence>
<feature type="transmembrane region" description="Helical" evidence="10">
    <location>
        <begin position="436"/>
        <end position="456"/>
    </location>
</feature>
<evidence type="ECO:0000256" key="1">
    <source>
        <dbReference type="ARBA" id="ARBA00004477"/>
    </source>
</evidence>
<proteinExistence type="inferred from homology"/>
<organism evidence="11 12">
    <name type="scientific">Hyaloscypha hepaticicola</name>
    <dbReference type="NCBI Taxonomy" id="2082293"/>
    <lineage>
        <taxon>Eukaryota</taxon>
        <taxon>Fungi</taxon>
        <taxon>Dikarya</taxon>
        <taxon>Ascomycota</taxon>
        <taxon>Pezizomycotina</taxon>
        <taxon>Leotiomycetes</taxon>
        <taxon>Helotiales</taxon>
        <taxon>Hyaloscyphaceae</taxon>
        <taxon>Hyaloscypha</taxon>
    </lineage>
</organism>
<reference evidence="11 12" key="1">
    <citation type="submission" date="2016-05" db="EMBL/GenBank/DDBJ databases">
        <title>A degradative enzymes factory behind the ericoid mycorrhizal symbiosis.</title>
        <authorList>
            <consortium name="DOE Joint Genome Institute"/>
            <person name="Martino E."/>
            <person name="Morin E."/>
            <person name="Grelet G."/>
            <person name="Kuo A."/>
            <person name="Kohler A."/>
            <person name="Daghino S."/>
            <person name="Barry K."/>
            <person name="Choi C."/>
            <person name="Cichocki N."/>
            <person name="Clum A."/>
            <person name="Copeland A."/>
            <person name="Hainaut M."/>
            <person name="Haridas S."/>
            <person name="Labutti K."/>
            <person name="Lindquist E."/>
            <person name="Lipzen A."/>
            <person name="Khouja H.-R."/>
            <person name="Murat C."/>
            <person name="Ohm R."/>
            <person name="Olson A."/>
            <person name="Spatafora J."/>
            <person name="Veneault-Fourrey C."/>
            <person name="Henrissat B."/>
            <person name="Grigoriev I."/>
            <person name="Martin F."/>
            <person name="Perotto S."/>
        </authorList>
    </citation>
    <scope>NUCLEOTIDE SEQUENCE [LARGE SCALE GENOMIC DNA]</scope>
    <source>
        <strain evidence="11 12">UAMH 7357</strain>
    </source>
</reference>
<protein>
    <recommendedName>
        <fullName evidence="8 10">Man(5)GlcNAc(2)-PP-dolichol translocation protein RFT1</fullName>
    </recommendedName>
</protein>
<comment type="caution">
    <text evidence="10">Lacks conserved residue(s) required for the propagation of feature annotation.</text>
</comment>
<feature type="transmembrane region" description="Helical" evidence="10">
    <location>
        <begin position="216"/>
        <end position="238"/>
    </location>
</feature>
<evidence type="ECO:0000256" key="7">
    <source>
        <dbReference type="ARBA" id="ARBA00023136"/>
    </source>
</evidence>
<keyword evidence="6 10" id="KW-1133">Transmembrane helix</keyword>
<dbReference type="OrthoDB" id="9979195at2759"/>
<evidence type="ECO:0000256" key="8">
    <source>
        <dbReference type="ARBA" id="ARBA00044793"/>
    </source>
</evidence>
<evidence type="ECO:0000256" key="9">
    <source>
        <dbReference type="ARBA" id="ARBA00045912"/>
    </source>
</evidence>
<evidence type="ECO:0000256" key="4">
    <source>
        <dbReference type="ARBA" id="ARBA00022692"/>
    </source>
</evidence>
<name>A0A2J6QMN4_9HELO</name>
<feature type="transmembrane region" description="Helical" evidence="10">
    <location>
        <begin position="364"/>
        <end position="384"/>
    </location>
</feature>